<dbReference type="Gene3D" id="3.30.70.1060">
    <property type="entry name" value="Dimeric alpha+beta barrel"/>
    <property type="match status" value="1"/>
</dbReference>
<dbReference type="InterPro" id="IPR011008">
    <property type="entry name" value="Dimeric_a/b-barrel"/>
</dbReference>
<dbReference type="Proteomes" id="UP001595841">
    <property type="component" value="Unassembled WGS sequence"/>
</dbReference>
<organism evidence="1 2">
    <name type="scientific">Flagellimonas marina</name>
    <dbReference type="NCBI Taxonomy" id="1775168"/>
    <lineage>
        <taxon>Bacteria</taxon>
        <taxon>Pseudomonadati</taxon>
        <taxon>Bacteroidota</taxon>
        <taxon>Flavobacteriia</taxon>
        <taxon>Flavobacteriales</taxon>
        <taxon>Flavobacteriaceae</taxon>
        <taxon>Flagellimonas</taxon>
    </lineage>
</organism>
<accession>A0ABV8PMS9</accession>
<reference evidence="2" key="1">
    <citation type="journal article" date="2019" name="Int. J. Syst. Evol. Microbiol.">
        <title>The Global Catalogue of Microorganisms (GCM) 10K type strain sequencing project: providing services to taxonomists for standard genome sequencing and annotation.</title>
        <authorList>
            <consortium name="The Broad Institute Genomics Platform"/>
            <consortium name="The Broad Institute Genome Sequencing Center for Infectious Disease"/>
            <person name="Wu L."/>
            <person name="Ma J."/>
        </authorList>
    </citation>
    <scope>NUCLEOTIDE SEQUENCE [LARGE SCALE GENOMIC DNA]</scope>
    <source>
        <strain evidence="2">CGMCC 1.15774</strain>
    </source>
</reference>
<evidence type="ECO:0000313" key="1">
    <source>
        <dbReference type="EMBL" id="MFC4220824.1"/>
    </source>
</evidence>
<keyword evidence="2" id="KW-1185">Reference proteome</keyword>
<protein>
    <submittedName>
        <fullName evidence="1">YciI family protein</fullName>
    </submittedName>
</protein>
<gene>
    <name evidence="1" type="ORF">ACFOWS_11795</name>
</gene>
<sequence length="117" mass="13503">MKYIVLFLLLPFFMTAQESEKEKSRFVALYTIGSLWDTNKAPNDQAYFKEHSAFLSKLRKDNTIVMGARYSDTGMIVLEATDLEAAKNLLFEDVALQNQLFNVEVHPFNVFYKGCFD</sequence>
<evidence type="ECO:0000313" key="2">
    <source>
        <dbReference type="Proteomes" id="UP001595841"/>
    </source>
</evidence>
<dbReference type="RefSeq" id="WP_379764766.1">
    <property type="nucleotide sequence ID" value="NZ_JBHSCL010000007.1"/>
</dbReference>
<name>A0ABV8PMS9_9FLAO</name>
<proteinExistence type="predicted"/>
<dbReference type="SUPFAM" id="SSF54909">
    <property type="entry name" value="Dimeric alpha+beta barrel"/>
    <property type="match status" value="1"/>
</dbReference>
<dbReference type="EMBL" id="JBHSCL010000007">
    <property type="protein sequence ID" value="MFC4220824.1"/>
    <property type="molecule type" value="Genomic_DNA"/>
</dbReference>
<comment type="caution">
    <text evidence="1">The sequence shown here is derived from an EMBL/GenBank/DDBJ whole genome shotgun (WGS) entry which is preliminary data.</text>
</comment>